<dbReference type="GeneID" id="112690018"/>
<dbReference type="AlphaFoldDB" id="A0A8B8GA77"/>
<evidence type="ECO:0000313" key="2">
    <source>
        <dbReference type="RefSeq" id="XP_025419692.1"/>
    </source>
</evidence>
<evidence type="ECO:0000313" key="1">
    <source>
        <dbReference type="Proteomes" id="UP000694846"/>
    </source>
</evidence>
<reference evidence="2" key="1">
    <citation type="submission" date="2025-08" db="UniProtKB">
        <authorList>
            <consortium name="RefSeq"/>
        </authorList>
    </citation>
    <scope>IDENTIFICATION</scope>
    <source>
        <tissue evidence="2">Whole body</tissue>
    </source>
</reference>
<dbReference type="Proteomes" id="UP000694846">
    <property type="component" value="Unplaced"/>
</dbReference>
<organism evidence="1 2">
    <name type="scientific">Sipha flava</name>
    <name type="common">yellow sugarcane aphid</name>
    <dbReference type="NCBI Taxonomy" id="143950"/>
    <lineage>
        <taxon>Eukaryota</taxon>
        <taxon>Metazoa</taxon>
        <taxon>Ecdysozoa</taxon>
        <taxon>Arthropoda</taxon>
        <taxon>Hexapoda</taxon>
        <taxon>Insecta</taxon>
        <taxon>Pterygota</taxon>
        <taxon>Neoptera</taxon>
        <taxon>Paraneoptera</taxon>
        <taxon>Hemiptera</taxon>
        <taxon>Sternorrhyncha</taxon>
        <taxon>Aphidomorpha</taxon>
        <taxon>Aphidoidea</taxon>
        <taxon>Aphididae</taxon>
        <taxon>Sipha</taxon>
    </lineage>
</organism>
<gene>
    <name evidence="2" type="primary">LOC112690018</name>
</gene>
<dbReference type="PANTHER" id="PTHR45913">
    <property type="entry name" value="EPM2A-INTERACTING PROTEIN 1"/>
    <property type="match status" value="1"/>
</dbReference>
<protein>
    <submittedName>
        <fullName evidence="2">SCAN domain-containing protein 3-like</fullName>
    </submittedName>
</protein>
<keyword evidence="1" id="KW-1185">Reference proteome</keyword>
<dbReference type="OrthoDB" id="6602040at2759"/>
<proteinExistence type="predicted"/>
<dbReference type="InterPro" id="IPR012337">
    <property type="entry name" value="RNaseH-like_sf"/>
</dbReference>
<sequence length="656" mass="74828">MQRRSDIDKHRCSRSGSLVAAQYIKRYQIIKKRKLEDGVPLNTSIEKEDDPVASTSVVSKVVQENKQPTPILVRKYLDNYLSFGFTFNGPENRPVPQCIVCGEKLSNESMVPSKLKRHLSSKHSHLLGKDKNYFSLLLSSEEKQAKTMVRRATISEKALLASYKVSEIVAKRMQPHTIAEDVILPACKEIVKSMLGDNAEKEISLVPLSNDTVSRRIGDMSSDIQCHVREKLSDSRLFALQLDESTDISKKCQLLSYIRFIDDDSVIEQFLACSELPTTSTGADVYDSMSNTLTDNGLSWKNCLSVCTDGAPAMTGKFKGFVAKVKQNFPNVGSTHCFIHREALMVKTIPAELKSVLNLVVNMVNFVKSRALKTRLLKEMCREAGSKHDTLVLHTEIRWLSKGKVLQRFYELKNELSKLFSIEKPDFAAYLNDTEWCAKVAYLADIFYHLNCLNESMQGKEENVLTSSDKLKGFLKKLQVWKRHVENKSLKMFPLTFDIDPQGDITTQLVLNHLTDLEDSMAQYFPHISVEKYDWVRNPYATSSESTADLSLEKEEQLAEIQEDRTLRLKYNESPLIRFWMYAKTEYPVIAVEAINILLHFSTTYLCELGFSALTNIKNKKRERLLSVDQEMRVCLSSIRPRIELLCTKRQAQVSH</sequence>
<name>A0A8B8GA77_9HEMI</name>
<dbReference type="RefSeq" id="XP_025419692.1">
    <property type="nucleotide sequence ID" value="XM_025563907.1"/>
</dbReference>
<dbReference type="PANTHER" id="PTHR45913:SF19">
    <property type="entry name" value="LOW QUALITY PROTEIN: ZINC FINGER BED DOMAIN-CONTAINING PROTEIN 5-LIKE"/>
    <property type="match status" value="1"/>
</dbReference>
<accession>A0A8B8GA77</accession>
<dbReference type="SUPFAM" id="SSF53098">
    <property type="entry name" value="Ribonuclease H-like"/>
    <property type="match status" value="1"/>
</dbReference>